<keyword evidence="1" id="KW-0472">Membrane</keyword>
<protein>
    <submittedName>
        <fullName evidence="2">Uncharacterized protein</fullName>
    </submittedName>
</protein>
<dbReference type="Proteomes" id="UP001161580">
    <property type="component" value="Unassembled WGS sequence"/>
</dbReference>
<organism evidence="2 3">
    <name type="scientific">Ferirhizobium litorale</name>
    <dbReference type="NCBI Taxonomy" id="2927786"/>
    <lineage>
        <taxon>Bacteria</taxon>
        <taxon>Pseudomonadati</taxon>
        <taxon>Pseudomonadota</taxon>
        <taxon>Alphaproteobacteria</taxon>
        <taxon>Hyphomicrobiales</taxon>
        <taxon>Rhizobiaceae</taxon>
        <taxon>Ferirhizobium</taxon>
    </lineage>
</organism>
<evidence type="ECO:0000313" key="3">
    <source>
        <dbReference type="Proteomes" id="UP001161580"/>
    </source>
</evidence>
<dbReference type="RefSeq" id="WP_311788196.1">
    <property type="nucleotide sequence ID" value="NZ_JALDYY010000014.1"/>
</dbReference>
<name>A0AAE3QI54_9HYPH</name>
<reference evidence="2" key="1">
    <citation type="submission" date="2022-03" db="EMBL/GenBank/DDBJ databases">
        <title>Fererhizobium litorale gen. nov., sp. nov., isolated from sandy sediments of the Sea of Japan seashore.</title>
        <authorList>
            <person name="Romanenko L."/>
            <person name="Kurilenko V."/>
            <person name="Otstavnykh N."/>
            <person name="Svetashev V."/>
            <person name="Tekutyeva L."/>
            <person name="Isaeva M."/>
            <person name="Mikhailov V."/>
        </authorList>
    </citation>
    <scope>NUCLEOTIDE SEQUENCE</scope>
    <source>
        <strain evidence="2">KMM 9576</strain>
    </source>
</reference>
<dbReference type="AlphaFoldDB" id="A0AAE3QI54"/>
<evidence type="ECO:0000313" key="2">
    <source>
        <dbReference type="EMBL" id="MDI7924308.1"/>
    </source>
</evidence>
<accession>A0AAE3QI54</accession>
<proteinExistence type="predicted"/>
<evidence type="ECO:0000256" key="1">
    <source>
        <dbReference type="SAM" id="Phobius"/>
    </source>
</evidence>
<feature type="transmembrane region" description="Helical" evidence="1">
    <location>
        <begin position="12"/>
        <end position="33"/>
    </location>
</feature>
<keyword evidence="3" id="KW-1185">Reference proteome</keyword>
<gene>
    <name evidence="2" type="ORF">MRS75_19780</name>
</gene>
<keyword evidence="1" id="KW-1133">Transmembrane helix</keyword>
<sequence>MDSEEHDTASVQMLLVSALIGGVMFMVAQGGFFDGLFQREILLSIEPGQHMVLDANDTAIRGIDVGQTAAIR</sequence>
<comment type="caution">
    <text evidence="2">The sequence shown here is derived from an EMBL/GenBank/DDBJ whole genome shotgun (WGS) entry which is preliminary data.</text>
</comment>
<dbReference type="EMBL" id="JALDYZ010000013">
    <property type="protein sequence ID" value="MDI7924308.1"/>
    <property type="molecule type" value="Genomic_DNA"/>
</dbReference>
<keyword evidence="1" id="KW-0812">Transmembrane</keyword>